<dbReference type="EMBL" id="ML996565">
    <property type="protein sequence ID" value="KAF2762825.1"/>
    <property type="molecule type" value="Genomic_DNA"/>
</dbReference>
<keyword evidence="3" id="KW-1185">Reference proteome</keyword>
<reference evidence="2" key="1">
    <citation type="journal article" date="2020" name="Stud. Mycol.">
        <title>101 Dothideomycetes genomes: a test case for predicting lifestyles and emergence of pathogens.</title>
        <authorList>
            <person name="Haridas S."/>
            <person name="Albert R."/>
            <person name="Binder M."/>
            <person name="Bloem J."/>
            <person name="Labutti K."/>
            <person name="Salamov A."/>
            <person name="Andreopoulos B."/>
            <person name="Baker S."/>
            <person name="Barry K."/>
            <person name="Bills G."/>
            <person name="Bluhm B."/>
            <person name="Cannon C."/>
            <person name="Castanera R."/>
            <person name="Culley D."/>
            <person name="Daum C."/>
            <person name="Ezra D."/>
            <person name="Gonzalez J."/>
            <person name="Henrissat B."/>
            <person name="Kuo A."/>
            <person name="Liang C."/>
            <person name="Lipzen A."/>
            <person name="Lutzoni F."/>
            <person name="Magnuson J."/>
            <person name="Mondo S."/>
            <person name="Nolan M."/>
            <person name="Ohm R."/>
            <person name="Pangilinan J."/>
            <person name="Park H.-J."/>
            <person name="Ramirez L."/>
            <person name="Alfaro M."/>
            <person name="Sun H."/>
            <person name="Tritt A."/>
            <person name="Yoshinaga Y."/>
            <person name="Zwiers L.-H."/>
            <person name="Turgeon B."/>
            <person name="Goodwin S."/>
            <person name="Spatafora J."/>
            <person name="Crous P."/>
            <person name="Grigoriev I."/>
        </authorList>
    </citation>
    <scope>NUCLEOTIDE SEQUENCE</scope>
    <source>
        <strain evidence="2">CBS 121739</strain>
    </source>
</reference>
<evidence type="ECO:0000313" key="3">
    <source>
        <dbReference type="Proteomes" id="UP000799437"/>
    </source>
</evidence>
<dbReference type="AlphaFoldDB" id="A0A6A6WKU9"/>
<evidence type="ECO:0000256" key="1">
    <source>
        <dbReference type="SAM" id="MobiDB-lite"/>
    </source>
</evidence>
<accession>A0A6A6WKU9</accession>
<feature type="region of interest" description="Disordered" evidence="1">
    <location>
        <begin position="1"/>
        <end position="25"/>
    </location>
</feature>
<gene>
    <name evidence="2" type="ORF">EJ05DRAFT_471784</name>
</gene>
<organism evidence="2 3">
    <name type="scientific">Pseudovirgaria hyperparasitica</name>
    <dbReference type="NCBI Taxonomy" id="470096"/>
    <lineage>
        <taxon>Eukaryota</taxon>
        <taxon>Fungi</taxon>
        <taxon>Dikarya</taxon>
        <taxon>Ascomycota</taxon>
        <taxon>Pezizomycotina</taxon>
        <taxon>Dothideomycetes</taxon>
        <taxon>Dothideomycetes incertae sedis</taxon>
        <taxon>Acrospermales</taxon>
        <taxon>Acrospermaceae</taxon>
        <taxon>Pseudovirgaria</taxon>
    </lineage>
</organism>
<name>A0A6A6WKU9_9PEZI</name>
<sequence length="62" mass="6870">MNDDALTVPPFLTHRPSTYAHKDGTNPLAPPTHLYSYPCPRVLSDTLIPVPQATTTRINQVQ</sequence>
<evidence type="ECO:0000313" key="2">
    <source>
        <dbReference type="EMBL" id="KAF2762825.1"/>
    </source>
</evidence>
<protein>
    <submittedName>
        <fullName evidence="2">Uncharacterized protein</fullName>
    </submittedName>
</protein>
<dbReference type="RefSeq" id="XP_033605276.1">
    <property type="nucleotide sequence ID" value="XM_033743036.1"/>
</dbReference>
<dbReference type="GeneID" id="54484090"/>
<dbReference type="Proteomes" id="UP000799437">
    <property type="component" value="Unassembled WGS sequence"/>
</dbReference>
<proteinExistence type="predicted"/>